<dbReference type="AlphaFoldDB" id="A0AAV4DHW8"/>
<reference evidence="1 2" key="1">
    <citation type="journal article" date="2021" name="Elife">
        <title>Chloroplast acquisition without the gene transfer in kleptoplastic sea slugs, Plakobranchus ocellatus.</title>
        <authorList>
            <person name="Maeda T."/>
            <person name="Takahashi S."/>
            <person name="Yoshida T."/>
            <person name="Shimamura S."/>
            <person name="Takaki Y."/>
            <person name="Nagai Y."/>
            <person name="Toyoda A."/>
            <person name="Suzuki Y."/>
            <person name="Arimoto A."/>
            <person name="Ishii H."/>
            <person name="Satoh N."/>
            <person name="Nishiyama T."/>
            <person name="Hasebe M."/>
            <person name="Maruyama T."/>
            <person name="Minagawa J."/>
            <person name="Obokata J."/>
            <person name="Shigenobu S."/>
        </authorList>
    </citation>
    <scope>NUCLEOTIDE SEQUENCE [LARGE SCALE GENOMIC DNA]</scope>
</reference>
<evidence type="ECO:0008006" key="3">
    <source>
        <dbReference type="Google" id="ProtNLM"/>
    </source>
</evidence>
<keyword evidence="2" id="KW-1185">Reference proteome</keyword>
<gene>
    <name evidence="1" type="ORF">PoB_007026600</name>
</gene>
<dbReference type="EMBL" id="BLXT01007898">
    <property type="protein sequence ID" value="GFO43761.1"/>
    <property type="molecule type" value="Genomic_DNA"/>
</dbReference>
<evidence type="ECO:0000313" key="2">
    <source>
        <dbReference type="Proteomes" id="UP000735302"/>
    </source>
</evidence>
<accession>A0AAV4DHW8</accession>
<comment type="caution">
    <text evidence="1">The sequence shown here is derived from an EMBL/GenBank/DDBJ whole genome shotgun (WGS) entry which is preliminary data.</text>
</comment>
<name>A0AAV4DHW8_9GAST</name>
<sequence length="81" mass="8633">EEIRLLAEAAGMTKQDVVELIENPPDAPNDVEDAILALAAAIMEADIAGKGSKKGQCTQLDRLFSLFYRGICGTMTNNPAP</sequence>
<evidence type="ECO:0000313" key="1">
    <source>
        <dbReference type="EMBL" id="GFO43761.1"/>
    </source>
</evidence>
<organism evidence="1 2">
    <name type="scientific">Plakobranchus ocellatus</name>
    <dbReference type="NCBI Taxonomy" id="259542"/>
    <lineage>
        <taxon>Eukaryota</taxon>
        <taxon>Metazoa</taxon>
        <taxon>Spiralia</taxon>
        <taxon>Lophotrochozoa</taxon>
        <taxon>Mollusca</taxon>
        <taxon>Gastropoda</taxon>
        <taxon>Heterobranchia</taxon>
        <taxon>Euthyneura</taxon>
        <taxon>Panpulmonata</taxon>
        <taxon>Sacoglossa</taxon>
        <taxon>Placobranchoidea</taxon>
        <taxon>Plakobranchidae</taxon>
        <taxon>Plakobranchus</taxon>
    </lineage>
</organism>
<feature type="non-terminal residue" evidence="1">
    <location>
        <position position="1"/>
    </location>
</feature>
<proteinExistence type="predicted"/>
<protein>
    <recommendedName>
        <fullName evidence="3">Myosin light chain</fullName>
    </recommendedName>
</protein>
<dbReference type="Proteomes" id="UP000735302">
    <property type="component" value="Unassembled WGS sequence"/>
</dbReference>